<proteinExistence type="predicted"/>
<sequence length="86" mass="10197">MEPFRFQFPVTCMCVSLERLVCRTDWPTFQCDIQLPPILFSFFVFWGRLQLSRKYTFNIFIRTPTHPTVQILFSACKINCFHGALV</sequence>
<keyword evidence="2" id="KW-1185">Reference proteome</keyword>
<reference evidence="1" key="1">
    <citation type="thesis" date="2020" institute="ProQuest LLC" country="789 East Eisenhower Parkway, Ann Arbor, MI, USA">
        <title>Comparative Genomics and Chromosome Evolution.</title>
        <authorList>
            <person name="Mudd A.B."/>
        </authorList>
    </citation>
    <scope>NUCLEOTIDE SEQUENCE</scope>
    <source>
        <strain evidence="1">1538</strain>
        <tissue evidence="1">Blood</tissue>
    </source>
</reference>
<accession>A0AAV3AW20</accession>
<gene>
    <name evidence="1" type="ORF">GDO54_007349</name>
</gene>
<dbReference type="AlphaFoldDB" id="A0AAV3AW20"/>
<evidence type="ECO:0000313" key="2">
    <source>
        <dbReference type="Proteomes" id="UP001181693"/>
    </source>
</evidence>
<dbReference type="EMBL" id="DYDO01000002">
    <property type="protein sequence ID" value="DBA31513.1"/>
    <property type="molecule type" value="Genomic_DNA"/>
</dbReference>
<dbReference type="Proteomes" id="UP001181693">
    <property type="component" value="Unassembled WGS sequence"/>
</dbReference>
<protein>
    <submittedName>
        <fullName evidence="1">Uncharacterized protein</fullName>
    </submittedName>
</protein>
<comment type="caution">
    <text evidence="1">The sequence shown here is derived from an EMBL/GenBank/DDBJ whole genome shotgun (WGS) entry which is preliminary data.</text>
</comment>
<name>A0AAV3AW20_PYXAD</name>
<evidence type="ECO:0000313" key="1">
    <source>
        <dbReference type="EMBL" id="DBA31513.1"/>
    </source>
</evidence>
<organism evidence="1 2">
    <name type="scientific">Pyxicephalus adspersus</name>
    <name type="common">African bullfrog</name>
    <dbReference type="NCBI Taxonomy" id="30357"/>
    <lineage>
        <taxon>Eukaryota</taxon>
        <taxon>Metazoa</taxon>
        <taxon>Chordata</taxon>
        <taxon>Craniata</taxon>
        <taxon>Vertebrata</taxon>
        <taxon>Euteleostomi</taxon>
        <taxon>Amphibia</taxon>
        <taxon>Batrachia</taxon>
        <taxon>Anura</taxon>
        <taxon>Neobatrachia</taxon>
        <taxon>Ranoidea</taxon>
        <taxon>Pyxicephalidae</taxon>
        <taxon>Pyxicephalinae</taxon>
        <taxon>Pyxicephalus</taxon>
    </lineage>
</organism>